<evidence type="ECO:0000256" key="1">
    <source>
        <dbReference type="SAM" id="MobiDB-lite"/>
    </source>
</evidence>
<evidence type="ECO:0000259" key="3">
    <source>
        <dbReference type="Pfam" id="PF16040"/>
    </source>
</evidence>
<dbReference type="PANTHER" id="PTHR39077">
    <property type="entry name" value="DUF4793 DOMAIN-CONTAINING PROTEIN"/>
    <property type="match status" value="1"/>
</dbReference>
<feature type="domain" description="E3 ubiquitin-protein ligase APD1-4 N-terminal" evidence="3">
    <location>
        <begin position="122"/>
        <end position="191"/>
    </location>
</feature>
<dbReference type="PANTHER" id="PTHR39077:SF1">
    <property type="entry name" value="E3 UBIQUITIN-PROTEIN LIGASE APD1-4 MIDDLE DOMAIN-CONTAINING PROTEIN"/>
    <property type="match status" value="1"/>
</dbReference>
<evidence type="ECO:0000259" key="4">
    <source>
        <dbReference type="Pfam" id="PF16041"/>
    </source>
</evidence>
<reference evidence="5" key="1">
    <citation type="submission" date="2017-05" db="UniProtKB">
        <authorList>
            <consortium name="EnsemblMetazoa"/>
        </authorList>
    </citation>
    <scope>IDENTIFICATION</scope>
</reference>
<dbReference type="Pfam" id="PF16041">
    <property type="entry name" value="APD1-4_M"/>
    <property type="match status" value="1"/>
</dbReference>
<dbReference type="Pfam" id="PF16040">
    <property type="entry name" value="APD1-4_N"/>
    <property type="match status" value="1"/>
</dbReference>
<feature type="domain" description="E3 ubiquitin-protein ligase APD1-4 middle" evidence="4">
    <location>
        <begin position="221"/>
        <end position="330"/>
    </location>
</feature>
<proteinExistence type="predicted"/>
<evidence type="ECO:0000313" key="5">
    <source>
        <dbReference type="EnsemblMetazoa" id="Aqu2.1.43290_001"/>
    </source>
</evidence>
<dbReference type="OMA" id="FWIISAS"/>
<sequence length="377" mass="41963">MPHGGGHHGGGGFHHHGGGGFGHWGGHRHHHHHRHYGYRPTGVWWYGGGGYYGYRRGRIIFWGSSLVVTCIIIIAVTLSVRFSTGGEDEKYFTPGDTRIHSFSSFFCSGLQVGVPGLPSGSTGHAYLIDTVPPLSEKNMVNFTKYFGLNSGEFEYWHYYLYKGSNISYSACVSEDSHATSFSFYIVKGTSKFSSWKDEPTKSKAVSSVYVATSCDQGFNYLTYSIKDEDHYYLAYSHTASYNLRGMQNIIIERFEYSAPNTSLSSCELSNDNTCTLSVGFSAKKNKGLVILPIPSNIDWDSTLYKVMFKCSPQAFGYVIITLVPLAFVFIVLFVIIIFCVYRAKKSSSKPVGVQGASDETEKTPLHTDQPPPYNPNY</sequence>
<feature type="transmembrane region" description="Helical" evidence="2">
    <location>
        <begin position="314"/>
        <end position="341"/>
    </location>
</feature>
<keyword evidence="2" id="KW-0472">Membrane</keyword>
<dbReference type="InterPro" id="IPR032010">
    <property type="entry name" value="APD1-4_M"/>
</dbReference>
<dbReference type="EnsemblMetazoa" id="Aqu2.1.43290_001">
    <property type="protein sequence ID" value="Aqu2.1.43290_001"/>
    <property type="gene ID" value="Aqu2.1.43290"/>
</dbReference>
<organism evidence="5">
    <name type="scientific">Amphimedon queenslandica</name>
    <name type="common">Sponge</name>
    <dbReference type="NCBI Taxonomy" id="400682"/>
    <lineage>
        <taxon>Eukaryota</taxon>
        <taxon>Metazoa</taxon>
        <taxon>Porifera</taxon>
        <taxon>Demospongiae</taxon>
        <taxon>Heteroscleromorpha</taxon>
        <taxon>Haplosclerida</taxon>
        <taxon>Niphatidae</taxon>
        <taxon>Amphimedon</taxon>
    </lineage>
</organism>
<feature type="transmembrane region" description="Helical" evidence="2">
    <location>
        <begin position="59"/>
        <end position="80"/>
    </location>
</feature>
<name>A0A1X7VTW5_AMPQE</name>
<keyword evidence="2" id="KW-0812">Transmembrane</keyword>
<dbReference type="InterPro" id="IPR032008">
    <property type="entry name" value="APD1-4_N"/>
</dbReference>
<evidence type="ECO:0008006" key="6">
    <source>
        <dbReference type="Google" id="ProtNLM"/>
    </source>
</evidence>
<feature type="region of interest" description="Disordered" evidence="1">
    <location>
        <begin position="347"/>
        <end position="377"/>
    </location>
</feature>
<keyword evidence="2" id="KW-1133">Transmembrane helix</keyword>
<accession>A0A1X7VTW5</accession>
<dbReference type="InParanoid" id="A0A1X7VTW5"/>
<evidence type="ECO:0000256" key="2">
    <source>
        <dbReference type="SAM" id="Phobius"/>
    </source>
</evidence>
<protein>
    <recommendedName>
        <fullName evidence="6">E3 ubiquitin-protein ligase APD1-4 middle domain-containing protein</fullName>
    </recommendedName>
</protein>
<dbReference type="AlphaFoldDB" id="A0A1X7VTW5"/>